<dbReference type="RefSeq" id="WP_047811538.1">
    <property type="nucleotide sequence ID" value="NZ_LDZY01000015.1"/>
</dbReference>
<comment type="caution">
    <text evidence="4">The sequence shown here is derived from an EMBL/GenBank/DDBJ whole genome shotgun (WGS) entry which is preliminary data.</text>
</comment>
<dbReference type="Proteomes" id="UP000036356">
    <property type="component" value="Unassembled WGS sequence"/>
</dbReference>
<dbReference type="GO" id="GO:0016836">
    <property type="term" value="F:hydro-lyase activity"/>
    <property type="evidence" value="ECO:0007669"/>
    <property type="project" value="UniProtKB-ARBA"/>
</dbReference>
<keyword evidence="3" id="KW-0408">Iron</keyword>
<keyword evidence="5" id="KW-1185">Reference proteome</keyword>
<dbReference type="EMBL" id="LDZY01000015">
    <property type="protein sequence ID" value="KLU64326.1"/>
    <property type="molecule type" value="Genomic_DNA"/>
</dbReference>
<evidence type="ECO:0000256" key="3">
    <source>
        <dbReference type="ARBA" id="ARBA00023014"/>
    </source>
</evidence>
<sequence>MGKIGLTTTVPVEVIYAAGETPIDLNNIFITASDAMKRVEDAELAGFPRNVCGWIKGLYSSALQDPEIRRIVAVTQGDCSNTHALMETWEVEGIDIIPFAFPYDGDPDMLRLQMDKLITALGATWEGVKEQKRRLDQVRALAWEIDRLTWEDNRIRGFENHLYQVSCSDFNGDPERFAREMEEFIAEARQRESLAEGNLFQGRKKTREVRLGFIGVPPIFPEIYDFIEEHGARIVFNEVQRQFSMPFPTEDIVEQYRRYTYPYQVFQRIEDIRNEAERRQLDGIIHYTQSFCYRQIEDLIIRKKLDYPILTLEGENPTGLDARSKMRIESFLSMLKE</sequence>
<dbReference type="PANTHER" id="PTHR30548:SF3">
    <property type="entry name" value="2-HYDROXYACYL-COA DEHYDRATASE"/>
    <property type="match status" value="1"/>
</dbReference>
<keyword evidence="3" id="KW-0411">Iron-sulfur</keyword>
<evidence type="ECO:0000313" key="4">
    <source>
        <dbReference type="EMBL" id="KLU64326.1"/>
    </source>
</evidence>
<gene>
    <name evidence="4" type="ORF">DEAC_c37600</name>
</gene>
<protein>
    <submittedName>
        <fullName evidence="4">2-hydroxyglutaryl-CoA dehydratase, D-component</fullName>
    </submittedName>
</protein>
<evidence type="ECO:0000256" key="2">
    <source>
        <dbReference type="ARBA" id="ARBA00005806"/>
    </source>
</evidence>
<evidence type="ECO:0000256" key="1">
    <source>
        <dbReference type="ARBA" id="ARBA00001966"/>
    </source>
</evidence>
<accession>A0A0J1II14</accession>
<evidence type="ECO:0000313" key="5">
    <source>
        <dbReference type="Proteomes" id="UP000036356"/>
    </source>
</evidence>
<dbReference type="GO" id="GO:0051536">
    <property type="term" value="F:iron-sulfur cluster binding"/>
    <property type="evidence" value="ECO:0007669"/>
    <property type="project" value="UniProtKB-KW"/>
</dbReference>
<dbReference type="AlphaFoldDB" id="A0A0J1II14"/>
<dbReference type="Gene3D" id="3.40.50.11890">
    <property type="match status" value="1"/>
</dbReference>
<dbReference type="InterPro" id="IPR010327">
    <property type="entry name" value="FldB/FldC_alpha/beta"/>
</dbReference>
<reference evidence="4 5" key="1">
    <citation type="submission" date="2015-06" db="EMBL/GenBank/DDBJ databases">
        <title>Draft genome of the moderately acidophilic sulfate reducer Candidatus Desulfosporosinus acididurans strain M1.</title>
        <authorList>
            <person name="Poehlein A."/>
            <person name="Petzsch P."/>
            <person name="Johnson B.D."/>
            <person name="Schloemann M."/>
            <person name="Daniel R."/>
            <person name="Muehling M."/>
        </authorList>
    </citation>
    <scope>NUCLEOTIDE SEQUENCE [LARGE SCALE GENOMIC DNA]</scope>
    <source>
        <strain evidence="4 5">M1</strain>
    </source>
</reference>
<keyword evidence="3" id="KW-0479">Metal-binding</keyword>
<name>A0A0J1II14_9FIRM</name>
<comment type="cofactor">
    <cofactor evidence="1">
        <name>[4Fe-4S] cluster</name>
        <dbReference type="ChEBI" id="CHEBI:49883"/>
    </cofactor>
</comment>
<comment type="similarity">
    <text evidence="2">Belongs to the FldB/FldC dehydratase alpha/beta subunit family.</text>
</comment>
<organism evidence="4 5">
    <name type="scientific">Desulfosporosinus acididurans</name>
    <dbReference type="NCBI Taxonomy" id="476652"/>
    <lineage>
        <taxon>Bacteria</taxon>
        <taxon>Bacillati</taxon>
        <taxon>Bacillota</taxon>
        <taxon>Clostridia</taxon>
        <taxon>Eubacteriales</taxon>
        <taxon>Desulfitobacteriaceae</taxon>
        <taxon>Desulfosporosinus</taxon>
    </lineage>
</organism>
<proteinExistence type="inferred from homology"/>
<dbReference type="PATRIC" id="fig|476652.3.peg.3975"/>
<dbReference type="STRING" id="476652.DEAC_c37600"/>
<dbReference type="Gene3D" id="3.40.50.11900">
    <property type="match status" value="1"/>
</dbReference>
<dbReference type="Pfam" id="PF06050">
    <property type="entry name" value="HGD-D"/>
    <property type="match status" value="1"/>
</dbReference>
<dbReference type="PANTHER" id="PTHR30548">
    <property type="entry name" value="2-HYDROXYGLUTARYL-COA DEHYDRATASE, D-COMPONENT-RELATED"/>
    <property type="match status" value="1"/>
</dbReference>